<keyword evidence="3" id="KW-1185">Reference proteome</keyword>
<feature type="region of interest" description="Disordered" evidence="1">
    <location>
        <begin position="36"/>
        <end position="70"/>
    </location>
</feature>
<reference evidence="2" key="1">
    <citation type="submission" date="2013-04" db="EMBL/GenBank/DDBJ databases">
        <authorList>
            <person name="Qu J."/>
            <person name="Murali S.C."/>
            <person name="Bandaranaike D."/>
            <person name="Bellair M."/>
            <person name="Blankenburg K."/>
            <person name="Chao H."/>
            <person name="Dinh H."/>
            <person name="Doddapaneni H."/>
            <person name="Downs B."/>
            <person name="Dugan-Rocha S."/>
            <person name="Elkadiri S."/>
            <person name="Gnanaolivu R.D."/>
            <person name="Hernandez B."/>
            <person name="Javaid M."/>
            <person name="Jayaseelan J.C."/>
            <person name="Lee S."/>
            <person name="Li M."/>
            <person name="Ming W."/>
            <person name="Munidasa M."/>
            <person name="Muniz J."/>
            <person name="Nguyen L."/>
            <person name="Ongeri F."/>
            <person name="Osuji N."/>
            <person name="Pu L.-L."/>
            <person name="Puazo M."/>
            <person name="Qu C."/>
            <person name="Quiroz J."/>
            <person name="Raj R."/>
            <person name="Weissenberger G."/>
            <person name="Xin Y."/>
            <person name="Zou X."/>
            <person name="Han Y."/>
            <person name="Richards S."/>
            <person name="Worley K."/>
            <person name="Muzny D."/>
            <person name="Gibbs R."/>
        </authorList>
    </citation>
    <scope>NUCLEOTIDE SEQUENCE</scope>
    <source>
        <strain evidence="2">Sampled in the wild</strain>
    </source>
</reference>
<dbReference type="Proteomes" id="UP000792457">
    <property type="component" value="Unassembled WGS sequence"/>
</dbReference>
<feature type="compositionally biased region" description="Basic residues" evidence="1">
    <location>
        <begin position="47"/>
        <end position="58"/>
    </location>
</feature>
<gene>
    <name evidence="2" type="ORF">J437_LFUL007795</name>
</gene>
<evidence type="ECO:0000313" key="2">
    <source>
        <dbReference type="EMBL" id="KAG8221954.1"/>
    </source>
</evidence>
<protein>
    <submittedName>
        <fullName evidence="2">Uncharacterized protein</fullName>
    </submittedName>
</protein>
<evidence type="ECO:0000256" key="1">
    <source>
        <dbReference type="SAM" id="MobiDB-lite"/>
    </source>
</evidence>
<sequence>MKNKIYRRTHTTQMDSFSFLCEINSLSQVFELRVQARGPSKQDNRGKDKRIVRRKRTKEMRLQGPNSLGTKEVAYDGERQVIGSEEWPANAEDRVRLQTTEATPQVRNYAIRS</sequence>
<proteinExistence type="predicted"/>
<evidence type="ECO:0000313" key="3">
    <source>
        <dbReference type="Proteomes" id="UP000792457"/>
    </source>
</evidence>
<comment type="caution">
    <text evidence="2">The sequence shown here is derived from an EMBL/GenBank/DDBJ whole genome shotgun (WGS) entry which is preliminary data.</text>
</comment>
<dbReference type="AlphaFoldDB" id="A0A8K0JTH0"/>
<name>A0A8K0JTH0_LADFU</name>
<accession>A0A8K0JTH0</accession>
<reference evidence="2" key="2">
    <citation type="submission" date="2017-10" db="EMBL/GenBank/DDBJ databases">
        <title>Ladona fulva Genome sequencing and assembly.</title>
        <authorList>
            <person name="Murali S."/>
            <person name="Richards S."/>
            <person name="Bandaranaike D."/>
            <person name="Bellair M."/>
            <person name="Blankenburg K."/>
            <person name="Chao H."/>
            <person name="Dinh H."/>
            <person name="Doddapaneni H."/>
            <person name="Dugan-Rocha S."/>
            <person name="Elkadiri S."/>
            <person name="Gnanaolivu R."/>
            <person name="Hernandez B."/>
            <person name="Skinner E."/>
            <person name="Javaid M."/>
            <person name="Lee S."/>
            <person name="Li M."/>
            <person name="Ming W."/>
            <person name="Munidasa M."/>
            <person name="Muniz J."/>
            <person name="Nguyen L."/>
            <person name="Hughes D."/>
            <person name="Osuji N."/>
            <person name="Pu L.-L."/>
            <person name="Puazo M."/>
            <person name="Qu C."/>
            <person name="Quiroz J."/>
            <person name="Raj R."/>
            <person name="Weissenberger G."/>
            <person name="Xin Y."/>
            <person name="Zou X."/>
            <person name="Han Y."/>
            <person name="Worley K."/>
            <person name="Muzny D."/>
            <person name="Gibbs R."/>
        </authorList>
    </citation>
    <scope>NUCLEOTIDE SEQUENCE</scope>
    <source>
        <strain evidence="2">Sampled in the wild</strain>
    </source>
</reference>
<dbReference type="EMBL" id="KZ308118">
    <property type="protein sequence ID" value="KAG8221954.1"/>
    <property type="molecule type" value="Genomic_DNA"/>
</dbReference>
<organism evidence="2 3">
    <name type="scientific">Ladona fulva</name>
    <name type="common">Scarce chaser dragonfly</name>
    <name type="synonym">Libellula fulva</name>
    <dbReference type="NCBI Taxonomy" id="123851"/>
    <lineage>
        <taxon>Eukaryota</taxon>
        <taxon>Metazoa</taxon>
        <taxon>Ecdysozoa</taxon>
        <taxon>Arthropoda</taxon>
        <taxon>Hexapoda</taxon>
        <taxon>Insecta</taxon>
        <taxon>Pterygota</taxon>
        <taxon>Palaeoptera</taxon>
        <taxon>Odonata</taxon>
        <taxon>Epiprocta</taxon>
        <taxon>Anisoptera</taxon>
        <taxon>Libelluloidea</taxon>
        <taxon>Libellulidae</taxon>
        <taxon>Ladona</taxon>
    </lineage>
</organism>